<evidence type="ECO:0000313" key="1">
    <source>
        <dbReference type="EMBL" id="MUZ59453.1"/>
    </source>
</evidence>
<dbReference type="AlphaFoldDB" id="A0AAE5AWJ6"/>
<dbReference type="InterPro" id="IPR038573">
    <property type="entry name" value="BrnT_sf"/>
</dbReference>
<protein>
    <submittedName>
        <fullName evidence="1">BrnT family toxin</fullName>
    </submittedName>
</protein>
<evidence type="ECO:0000313" key="2">
    <source>
        <dbReference type="Proteomes" id="UP000436692"/>
    </source>
</evidence>
<dbReference type="RefSeq" id="WP_156551024.1">
    <property type="nucleotide sequence ID" value="NZ_JABAEJ010000008.1"/>
</dbReference>
<comment type="caution">
    <text evidence="1">The sequence shown here is derived from an EMBL/GenBank/DDBJ whole genome shotgun (WGS) entry which is preliminary data.</text>
</comment>
<proteinExistence type="predicted"/>
<gene>
    <name evidence="1" type="ORF">GOZ95_18585</name>
</gene>
<accession>A0AAE5AWJ6</accession>
<sequence>MNTPFDPEKDAVNREKHKLPLSFGNTIFEDDNHLILPSIRPEDGEERFKVIGMVGGKLFTGVFTWRDDQARFISVRRSNKVEERAYHSPC</sequence>
<dbReference type="Pfam" id="PF04365">
    <property type="entry name" value="BrnT_toxin"/>
    <property type="match status" value="1"/>
</dbReference>
<dbReference type="Proteomes" id="UP000436692">
    <property type="component" value="Unassembled WGS sequence"/>
</dbReference>
<dbReference type="Gene3D" id="3.10.450.530">
    <property type="entry name" value="Ribonuclease toxin, BrnT, of type II toxin-antitoxin system"/>
    <property type="match status" value="1"/>
</dbReference>
<reference evidence="1 2" key="1">
    <citation type="submission" date="2019-12" db="EMBL/GenBank/DDBJ databases">
        <title>Whole-genome sequencing of Allorhizobium vitis.</title>
        <authorList>
            <person name="Gan H.M."/>
            <person name="Szegedi E."/>
            <person name="Burr T."/>
            <person name="Savka M.A."/>
        </authorList>
    </citation>
    <scope>NUCLEOTIDE SEQUENCE [LARGE SCALE GENOMIC DNA]</scope>
    <source>
        <strain evidence="1 2">CG989</strain>
    </source>
</reference>
<dbReference type="InterPro" id="IPR007460">
    <property type="entry name" value="BrnT_toxin"/>
</dbReference>
<dbReference type="EMBL" id="WPHM01000010">
    <property type="protein sequence ID" value="MUZ59453.1"/>
    <property type="molecule type" value="Genomic_DNA"/>
</dbReference>
<name>A0AAE5AWJ6_AGRVI</name>
<organism evidence="1 2">
    <name type="scientific">Agrobacterium vitis</name>
    <name type="common">Rhizobium vitis</name>
    <dbReference type="NCBI Taxonomy" id="373"/>
    <lineage>
        <taxon>Bacteria</taxon>
        <taxon>Pseudomonadati</taxon>
        <taxon>Pseudomonadota</taxon>
        <taxon>Alphaproteobacteria</taxon>
        <taxon>Hyphomicrobiales</taxon>
        <taxon>Rhizobiaceae</taxon>
        <taxon>Rhizobium/Agrobacterium group</taxon>
        <taxon>Agrobacterium</taxon>
    </lineage>
</organism>